<dbReference type="InterPro" id="IPR013525">
    <property type="entry name" value="ABC2_TM"/>
</dbReference>
<sequence length="892" mass="99280">VWNEWAATVERVFETAEDTDQWGRADCIAGEYAGMFRNVVSYYIRPHQNHNNCMKRDNGKCMNFPQMRPDPWADEYALDDFLYSQLQVTLAEYTEVELYVDKMWATEMPTLAFIVHEDSDVFQYDWDTKTYSYLPDTLVTDYTMQIASNIPVITDMDTSMKLQGESMMMVFDSLVSDLIVSKKPTHYNHRVSVMPTCHVYVSMYPVTMSSTMLISDLTFPLLAFSFSFVFVISTSGVIAEKEDKLKENMLLAGLRFTAYYTAWLIACTGTSLLVFGFCYLFGVFTAQPAYTDNGSIPWILLLVCWAVGVSGVSICFSAFFTKGKLAVFLAVILLLFQAPIYQYAMVLVGLPRSVNAWPFFLFFRQLGMLTPMGPLTERVTNQDILTPSARGVEFIIGCVVLLGEGLLYTILGGYLDNVLPSAGDTKLHPLFFLAWLIPKRSAQEVDAEDMERDAHVYGHERPPSHMLPGRLTGDSGTGVPNPVKRGRGHCYSLVDACQGEYQTDHFDTTQYSRMARPEPYEDGEDPHVTTERKRVSRLLRRGGQFPPLVIADLRKVFKGGLRQKANVAVHRTTLAVDTGTCFGLLGENGAGKSTTINLICGTLKPTSGTVFIKGGDVCALDKASLLEHLGVCPQHDRLHGELTVKEEIIFYMRLRGYSSSKAIAEAPAVIESVGLKSKADHRISDLSGGMQRRTSLAIALTGTPSVVLLDEPTSGLDPATRRELWAIIPKIKQRRAVVLTTHSMDEAEILCDSLSIVASGRLQCLGSPASLSYDHGKAYVLNFLHHNASLSDRDTAEQLVRYLRRSLSPDTMIKNTYGASTCILVPRRELSAKVVVEVVETSARRLAIQEWSLSDYSLQDVFVDVILKARAKYLGPNAHGTGQGRDIFGRPL</sequence>
<feature type="domain" description="ABC transporter" evidence="10">
    <location>
        <begin position="548"/>
        <end position="784"/>
    </location>
</feature>
<name>A0A9K3D0Q6_9EUKA</name>
<keyword evidence="5" id="KW-0547">Nucleotide-binding</keyword>
<dbReference type="GO" id="GO:0016887">
    <property type="term" value="F:ATP hydrolysis activity"/>
    <property type="evidence" value="ECO:0007669"/>
    <property type="project" value="InterPro"/>
</dbReference>
<comment type="subcellular location">
    <subcellularLocation>
        <location evidence="1">Membrane</location>
        <topology evidence="1">Multi-pass membrane protein</topology>
    </subcellularLocation>
</comment>
<dbReference type="FunFam" id="3.40.50.300:FF:000335">
    <property type="entry name" value="ATP binding cassette subfamily A member 5"/>
    <property type="match status" value="1"/>
</dbReference>
<dbReference type="OrthoDB" id="8061355at2759"/>
<evidence type="ECO:0000256" key="4">
    <source>
        <dbReference type="ARBA" id="ARBA00022692"/>
    </source>
</evidence>
<dbReference type="Pfam" id="PF12698">
    <property type="entry name" value="ABC2_membrane_3"/>
    <property type="match status" value="1"/>
</dbReference>
<protein>
    <submittedName>
        <fullName evidence="11">ABC transporter A, ABCA</fullName>
    </submittedName>
</protein>
<accession>A0A9K3D0Q6</accession>
<feature type="non-terminal residue" evidence="11">
    <location>
        <position position="892"/>
    </location>
</feature>
<dbReference type="Gene3D" id="3.40.50.300">
    <property type="entry name" value="P-loop containing nucleotide triphosphate hydrolases"/>
    <property type="match status" value="1"/>
</dbReference>
<feature type="transmembrane region" description="Helical" evidence="9">
    <location>
        <begin position="260"/>
        <end position="284"/>
    </location>
</feature>
<dbReference type="SUPFAM" id="SSF52540">
    <property type="entry name" value="P-loop containing nucleoside triphosphate hydrolases"/>
    <property type="match status" value="1"/>
</dbReference>
<evidence type="ECO:0000256" key="7">
    <source>
        <dbReference type="ARBA" id="ARBA00022989"/>
    </source>
</evidence>
<dbReference type="GO" id="GO:0005524">
    <property type="term" value="F:ATP binding"/>
    <property type="evidence" value="ECO:0007669"/>
    <property type="project" value="UniProtKB-KW"/>
</dbReference>
<evidence type="ECO:0000256" key="1">
    <source>
        <dbReference type="ARBA" id="ARBA00004141"/>
    </source>
</evidence>
<dbReference type="CDD" id="cd03263">
    <property type="entry name" value="ABC_subfamily_A"/>
    <property type="match status" value="1"/>
</dbReference>
<dbReference type="InterPro" id="IPR026082">
    <property type="entry name" value="ABCA"/>
</dbReference>
<evidence type="ECO:0000256" key="3">
    <source>
        <dbReference type="ARBA" id="ARBA00022448"/>
    </source>
</evidence>
<organism evidence="11 12">
    <name type="scientific">Kipferlia bialata</name>
    <dbReference type="NCBI Taxonomy" id="797122"/>
    <lineage>
        <taxon>Eukaryota</taxon>
        <taxon>Metamonada</taxon>
        <taxon>Carpediemonas-like organisms</taxon>
        <taxon>Kipferlia</taxon>
    </lineage>
</organism>
<keyword evidence="7 9" id="KW-1133">Transmembrane helix</keyword>
<evidence type="ECO:0000256" key="2">
    <source>
        <dbReference type="ARBA" id="ARBA00008869"/>
    </source>
</evidence>
<evidence type="ECO:0000256" key="6">
    <source>
        <dbReference type="ARBA" id="ARBA00022840"/>
    </source>
</evidence>
<dbReference type="InterPro" id="IPR003593">
    <property type="entry name" value="AAA+_ATPase"/>
</dbReference>
<dbReference type="Pfam" id="PF00005">
    <property type="entry name" value="ABC_tran"/>
    <property type="match status" value="1"/>
</dbReference>
<dbReference type="GO" id="GO:0005319">
    <property type="term" value="F:lipid transporter activity"/>
    <property type="evidence" value="ECO:0007669"/>
    <property type="project" value="TreeGrafter"/>
</dbReference>
<dbReference type="InterPro" id="IPR003439">
    <property type="entry name" value="ABC_transporter-like_ATP-bd"/>
</dbReference>
<feature type="transmembrane region" description="Helical" evidence="9">
    <location>
        <begin position="327"/>
        <end position="350"/>
    </location>
</feature>
<comment type="similarity">
    <text evidence="2">Belongs to the ABC transporter superfamily. ABCA family.</text>
</comment>
<evidence type="ECO:0000256" key="9">
    <source>
        <dbReference type="SAM" id="Phobius"/>
    </source>
</evidence>
<dbReference type="PROSITE" id="PS50893">
    <property type="entry name" value="ABC_TRANSPORTER_2"/>
    <property type="match status" value="1"/>
</dbReference>
<keyword evidence="12" id="KW-1185">Reference proteome</keyword>
<dbReference type="AlphaFoldDB" id="A0A9K3D0Q6"/>
<keyword evidence="6" id="KW-0067">ATP-binding</keyword>
<dbReference type="GO" id="GO:0016020">
    <property type="term" value="C:membrane"/>
    <property type="evidence" value="ECO:0007669"/>
    <property type="project" value="UniProtKB-SubCell"/>
</dbReference>
<evidence type="ECO:0000256" key="8">
    <source>
        <dbReference type="ARBA" id="ARBA00023136"/>
    </source>
</evidence>
<dbReference type="Proteomes" id="UP000265618">
    <property type="component" value="Unassembled WGS sequence"/>
</dbReference>
<dbReference type="PANTHER" id="PTHR19229">
    <property type="entry name" value="ATP-BINDING CASSETTE TRANSPORTER SUBFAMILY A ABCA"/>
    <property type="match status" value="1"/>
</dbReference>
<gene>
    <name evidence="11" type="ORF">KIPB_006772</name>
</gene>
<evidence type="ECO:0000259" key="10">
    <source>
        <dbReference type="PROSITE" id="PS50893"/>
    </source>
</evidence>
<evidence type="ECO:0000256" key="5">
    <source>
        <dbReference type="ARBA" id="ARBA00022741"/>
    </source>
</evidence>
<keyword evidence="8 9" id="KW-0472">Membrane</keyword>
<feature type="transmembrane region" description="Helical" evidence="9">
    <location>
        <begin position="296"/>
        <end position="320"/>
    </location>
</feature>
<reference evidence="11 12" key="1">
    <citation type="journal article" date="2018" name="PLoS ONE">
        <title>The draft genome of Kipferlia bialata reveals reductive genome evolution in fornicate parasites.</title>
        <authorList>
            <person name="Tanifuji G."/>
            <person name="Takabayashi S."/>
            <person name="Kume K."/>
            <person name="Takagi M."/>
            <person name="Nakayama T."/>
            <person name="Kamikawa R."/>
            <person name="Inagaki Y."/>
            <person name="Hashimoto T."/>
        </authorList>
    </citation>
    <scope>NUCLEOTIDE SEQUENCE [LARGE SCALE GENOMIC DNA]</scope>
    <source>
        <strain evidence="11">NY0173</strain>
    </source>
</reference>
<proteinExistence type="inferred from homology"/>
<dbReference type="InterPro" id="IPR027417">
    <property type="entry name" value="P-loop_NTPase"/>
</dbReference>
<evidence type="ECO:0000313" key="11">
    <source>
        <dbReference type="EMBL" id="GIQ85144.1"/>
    </source>
</evidence>
<dbReference type="GO" id="GO:0140359">
    <property type="term" value="F:ABC-type transporter activity"/>
    <property type="evidence" value="ECO:0007669"/>
    <property type="project" value="InterPro"/>
</dbReference>
<keyword evidence="4 9" id="KW-0812">Transmembrane</keyword>
<comment type="caution">
    <text evidence="11">The sequence shown here is derived from an EMBL/GenBank/DDBJ whole genome shotgun (WGS) entry which is preliminary data.</text>
</comment>
<evidence type="ECO:0000313" key="12">
    <source>
        <dbReference type="Proteomes" id="UP000265618"/>
    </source>
</evidence>
<dbReference type="SMART" id="SM00382">
    <property type="entry name" value="AAA"/>
    <property type="match status" value="1"/>
</dbReference>
<feature type="transmembrane region" description="Helical" evidence="9">
    <location>
        <begin position="217"/>
        <end position="239"/>
    </location>
</feature>
<dbReference type="EMBL" id="BDIP01001789">
    <property type="protein sequence ID" value="GIQ85144.1"/>
    <property type="molecule type" value="Genomic_DNA"/>
</dbReference>
<keyword evidence="3" id="KW-0813">Transport</keyword>